<proteinExistence type="predicted"/>
<organism evidence="2 3">
    <name type="scientific">Hanseniaspora osmophila</name>
    <dbReference type="NCBI Taxonomy" id="56408"/>
    <lineage>
        <taxon>Eukaryota</taxon>
        <taxon>Fungi</taxon>
        <taxon>Dikarya</taxon>
        <taxon>Ascomycota</taxon>
        <taxon>Saccharomycotina</taxon>
        <taxon>Saccharomycetes</taxon>
        <taxon>Saccharomycodales</taxon>
        <taxon>Saccharomycodaceae</taxon>
        <taxon>Hanseniaspora</taxon>
    </lineage>
</organism>
<dbReference type="Proteomes" id="UP000095728">
    <property type="component" value="Unassembled WGS sequence"/>
</dbReference>
<gene>
    <name evidence="2" type="ORF">AWRI3579_g3142</name>
</gene>
<dbReference type="AlphaFoldDB" id="A0A1E5R7P0"/>
<sequence>MENINFTKPNLTRTSSGTDAQRSLSPLLNNQSTRKNVTATTSNITAKGLNIKHEKTTNASAMLFSNSKSLFNGIPDPPKPTSSMGSEAKHPILESNQDIEPTPQLEHWAQYPKDSPQYLLSLVQSVLPHFLIDIYTDPDDPVMLCKLSFYSLVALFIKNFVLNWYVDKIQSLNNDFLEYLDKRYISQIYEFFFTKNFCKLDFMKFLLDDIPFIVENTMLMQANDPDYEYTLKFVKVYTKQIKSPLEKAFVKSLLQDFLFGKVLKNICEPQVLLPMILMTATKKKDNHKKKTIKSAIKPQMKKHSLFSKYQNQLRNKVMNFW</sequence>
<protein>
    <submittedName>
        <fullName evidence="2">Uncharacterized protein</fullName>
    </submittedName>
</protein>
<dbReference type="InParanoid" id="A0A1E5R7P0"/>
<comment type="caution">
    <text evidence="2">The sequence shown here is derived from an EMBL/GenBank/DDBJ whole genome shotgun (WGS) entry which is preliminary data.</text>
</comment>
<evidence type="ECO:0000313" key="3">
    <source>
        <dbReference type="Proteomes" id="UP000095728"/>
    </source>
</evidence>
<feature type="region of interest" description="Disordered" evidence="1">
    <location>
        <begin position="1"/>
        <end position="26"/>
    </location>
</feature>
<dbReference type="OrthoDB" id="5582218at2759"/>
<dbReference type="EMBL" id="LPNM01000009">
    <property type="protein sequence ID" value="OEJ82891.1"/>
    <property type="molecule type" value="Genomic_DNA"/>
</dbReference>
<evidence type="ECO:0000256" key="1">
    <source>
        <dbReference type="SAM" id="MobiDB-lite"/>
    </source>
</evidence>
<name>A0A1E5R7P0_9ASCO</name>
<evidence type="ECO:0000313" key="2">
    <source>
        <dbReference type="EMBL" id="OEJ82891.1"/>
    </source>
</evidence>
<accession>A0A1E5R7P0</accession>
<reference evidence="3" key="1">
    <citation type="journal article" date="2016" name="Genome Announc.">
        <title>Genome sequences of three species of Hanseniaspora isolated from spontaneous wine fermentations.</title>
        <authorList>
            <person name="Sternes P.R."/>
            <person name="Lee D."/>
            <person name="Kutyna D.R."/>
            <person name="Borneman A.R."/>
        </authorList>
    </citation>
    <scope>NUCLEOTIDE SEQUENCE [LARGE SCALE GENOMIC DNA]</scope>
    <source>
        <strain evidence="3">AWRI3579</strain>
    </source>
</reference>
<keyword evidence="3" id="KW-1185">Reference proteome</keyword>